<accession>M3H0B8</accession>
<protein>
    <submittedName>
        <fullName evidence="1">Uncharacterized protein</fullName>
    </submittedName>
</protein>
<sequence>MIREVNSTHTLSSKYGISQQFISYVLHGRKKSKRVEKIIFDEWGITVSEFQQLTRDWLERKSQNKPYTETEIRDFGDRVRARRLGISIEELRARKASLLGEMS</sequence>
<gene>
    <name evidence="1" type="ORF">LEP1GSC188_3399</name>
</gene>
<evidence type="ECO:0000313" key="1">
    <source>
        <dbReference type="EMBL" id="EMF82175.1"/>
    </source>
</evidence>
<proteinExistence type="predicted"/>
<reference evidence="1 2" key="1">
    <citation type="submission" date="2013-01" db="EMBL/GenBank/DDBJ databases">
        <authorList>
            <person name="Harkins D.M."/>
            <person name="Durkin A.S."/>
            <person name="Brinkac L.M."/>
            <person name="Haft D.H."/>
            <person name="Selengut J.D."/>
            <person name="Sanka R."/>
            <person name="DePew J."/>
            <person name="Purushe J."/>
            <person name="Tulsiani S.M."/>
            <person name="Graham G.C."/>
            <person name="Burns M.-A."/>
            <person name="Dohnt M.F."/>
            <person name="Smythe L.D."/>
            <person name="McKay D.B."/>
            <person name="Craig S.B."/>
            <person name="Vinetz J.M."/>
            <person name="Sutton G.G."/>
            <person name="Nierman W.C."/>
            <person name="Fouts D.E."/>
        </authorList>
    </citation>
    <scope>NUCLEOTIDE SEQUENCE [LARGE SCALE GENOMIC DNA]</scope>
    <source>
        <strain evidence="1 2">LT2116</strain>
    </source>
</reference>
<comment type="caution">
    <text evidence="1">The sequence shown here is derived from an EMBL/GenBank/DDBJ whole genome shotgun (WGS) entry which is preliminary data.</text>
</comment>
<organism evidence="1 2">
    <name type="scientific">Leptospira weilii serovar Topaz str. LT2116</name>
    <dbReference type="NCBI Taxonomy" id="1088540"/>
    <lineage>
        <taxon>Bacteria</taxon>
        <taxon>Pseudomonadati</taxon>
        <taxon>Spirochaetota</taxon>
        <taxon>Spirochaetia</taxon>
        <taxon>Leptospirales</taxon>
        <taxon>Leptospiraceae</taxon>
        <taxon>Leptospira</taxon>
    </lineage>
</organism>
<evidence type="ECO:0000313" key="2">
    <source>
        <dbReference type="Proteomes" id="UP000011770"/>
    </source>
</evidence>
<name>M3H0B8_9LEPT</name>
<dbReference type="Proteomes" id="UP000011770">
    <property type="component" value="Unassembled WGS sequence"/>
</dbReference>
<dbReference type="EMBL" id="AHOR02000026">
    <property type="protein sequence ID" value="EMF82175.1"/>
    <property type="molecule type" value="Genomic_DNA"/>
</dbReference>
<dbReference type="AlphaFoldDB" id="M3H0B8"/>